<accession>A0A4R7NTR1</accession>
<evidence type="ECO:0000256" key="2">
    <source>
        <dbReference type="ARBA" id="ARBA00022803"/>
    </source>
</evidence>
<feature type="repeat" description="TPR" evidence="3">
    <location>
        <begin position="43"/>
        <end position="76"/>
    </location>
</feature>
<gene>
    <name evidence="4" type="ORF">DFR24_4574</name>
</gene>
<dbReference type="SUPFAM" id="SSF81901">
    <property type="entry name" value="HCP-like"/>
    <property type="match status" value="1"/>
</dbReference>
<evidence type="ECO:0000256" key="1">
    <source>
        <dbReference type="ARBA" id="ARBA00022737"/>
    </source>
</evidence>
<dbReference type="InterPro" id="IPR013360">
    <property type="entry name" value="Pilus_4_PilW"/>
</dbReference>
<organism evidence="4 5">
    <name type="scientific">Panacagrimonas perspica</name>
    <dbReference type="NCBI Taxonomy" id="381431"/>
    <lineage>
        <taxon>Bacteria</taxon>
        <taxon>Pseudomonadati</taxon>
        <taxon>Pseudomonadota</taxon>
        <taxon>Gammaproteobacteria</taxon>
        <taxon>Nevskiales</taxon>
        <taxon>Nevskiaceae</taxon>
        <taxon>Panacagrimonas</taxon>
    </lineage>
</organism>
<evidence type="ECO:0000313" key="5">
    <source>
        <dbReference type="Proteomes" id="UP000295341"/>
    </source>
</evidence>
<dbReference type="NCBIfam" id="TIGR02521">
    <property type="entry name" value="type_IV_pilW"/>
    <property type="match status" value="1"/>
</dbReference>
<keyword evidence="2 3" id="KW-0802">TPR repeat</keyword>
<keyword evidence="5" id="KW-1185">Reference proteome</keyword>
<dbReference type="SMART" id="SM00028">
    <property type="entry name" value="TPR"/>
    <property type="match status" value="4"/>
</dbReference>
<protein>
    <submittedName>
        <fullName evidence="4">Type IV pilus assembly protein PilF</fullName>
    </submittedName>
</protein>
<name>A0A4R7NTR1_9GAMM</name>
<proteinExistence type="predicted"/>
<dbReference type="InterPro" id="IPR051012">
    <property type="entry name" value="CellSynth/LPSAsmb/PSIAsmb"/>
</dbReference>
<comment type="caution">
    <text evidence="4">The sequence shown here is derived from an EMBL/GenBank/DDBJ whole genome shotgun (WGS) entry which is preliminary data.</text>
</comment>
<dbReference type="AlphaFoldDB" id="A0A4R7NTR1"/>
<sequence length="260" mass="28838">MRNTLVALALVMSAGCVTVNSTGGTIKKEAPAPRAAPDMREAARVNTDLGVTYARDGNYDVALDKFSRAIGQDANYAPAHSGIAFVYAQRHDNEKAQVHYERALQLQSDDPMTRNNYGAFLCSIKRYKEAEKQMLQAAKSITYREPERAYANLGACAQRIPDLNKAEGYYREALARRPDLPDALQQMASILLEKRDYARARVFLQRYEKVGEATAATLWMGARIEYALGDKGAAAAYQRRLRIEFPDSEESLSTLSPSAS</sequence>
<feature type="repeat" description="TPR" evidence="3">
    <location>
        <begin position="77"/>
        <end position="110"/>
    </location>
</feature>
<evidence type="ECO:0000256" key="3">
    <source>
        <dbReference type="PROSITE-ProRule" id="PRU00339"/>
    </source>
</evidence>
<keyword evidence="1" id="KW-0677">Repeat</keyword>
<dbReference type="PANTHER" id="PTHR45586">
    <property type="entry name" value="TPR REPEAT-CONTAINING PROTEIN PA4667"/>
    <property type="match status" value="1"/>
</dbReference>
<dbReference type="EMBL" id="SOBT01000012">
    <property type="protein sequence ID" value="TDU24308.1"/>
    <property type="molecule type" value="Genomic_DNA"/>
</dbReference>
<dbReference type="InterPro" id="IPR019734">
    <property type="entry name" value="TPR_rpt"/>
</dbReference>
<dbReference type="PROSITE" id="PS51257">
    <property type="entry name" value="PROKAR_LIPOPROTEIN"/>
    <property type="match status" value="1"/>
</dbReference>
<dbReference type="Gene3D" id="1.25.40.10">
    <property type="entry name" value="Tetratricopeptide repeat domain"/>
    <property type="match status" value="1"/>
</dbReference>
<dbReference type="PANTHER" id="PTHR45586:SF1">
    <property type="entry name" value="LIPOPOLYSACCHARIDE ASSEMBLY PROTEIN B"/>
    <property type="match status" value="1"/>
</dbReference>
<reference evidence="4 5" key="1">
    <citation type="submission" date="2019-03" db="EMBL/GenBank/DDBJ databases">
        <title>Genomic Encyclopedia of Type Strains, Phase IV (KMG-IV): sequencing the most valuable type-strain genomes for metagenomic binning, comparative biology and taxonomic classification.</title>
        <authorList>
            <person name="Goeker M."/>
        </authorList>
    </citation>
    <scope>NUCLEOTIDE SEQUENCE [LARGE SCALE GENOMIC DNA]</scope>
    <source>
        <strain evidence="4 5">DSM 26377</strain>
    </source>
</reference>
<evidence type="ECO:0000313" key="4">
    <source>
        <dbReference type="EMBL" id="TDU24308.1"/>
    </source>
</evidence>
<feature type="repeat" description="TPR" evidence="3">
    <location>
        <begin position="147"/>
        <end position="180"/>
    </location>
</feature>
<dbReference type="PROSITE" id="PS50005">
    <property type="entry name" value="TPR"/>
    <property type="match status" value="3"/>
</dbReference>
<dbReference type="InterPro" id="IPR011990">
    <property type="entry name" value="TPR-like_helical_dom_sf"/>
</dbReference>
<dbReference type="RefSeq" id="WP_133883721.1">
    <property type="nucleotide sequence ID" value="NZ_MWIN01000003.1"/>
</dbReference>
<dbReference type="Proteomes" id="UP000295341">
    <property type="component" value="Unassembled WGS sequence"/>
</dbReference>